<keyword evidence="8 12" id="KW-0479">Metal-binding</keyword>
<dbReference type="GO" id="GO:0005829">
    <property type="term" value="C:cytosol"/>
    <property type="evidence" value="ECO:0007669"/>
    <property type="project" value="TreeGrafter"/>
</dbReference>
<dbReference type="PROSITE" id="PS00792">
    <property type="entry name" value="DHPS_1"/>
    <property type="match status" value="1"/>
</dbReference>
<evidence type="ECO:0000256" key="13">
    <source>
        <dbReference type="SAM" id="MobiDB-lite"/>
    </source>
</evidence>
<dbReference type="Gene3D" id="3.20.20.20">
    <property type="entry name" value="Dihydropteroate synthase-like"/>
    <property type="match status" value="1"/>
</dbReference>
<gene>
    <name evidence="15" type="primary">folP</name>
    <name evidence="15" type="ORF">QF206_05690</name>
</gene>
<evidence type="ECO:0000256" key="5">
    <source>
        <dbReference type="ARBA" id="ARBA00012458"/>
    </source>
</evidence>
<dbReference type="InterPro" id="IPR000489">
    <property type="entry name" value="Pterin-binding_dom"/>
</dbReference>
<evidence type="ECO:0000256" key="7">
    <source>
        <dbReference type="ARBA" id="ARBA00022679"/>
    </source>
</evidence>
<name>A0AAW6T5D4_9MICO</name>
<dbReference type="EMBL" id="JASATX010000002">
    <property type="protein sequence ID" value="MDI2098454.1"/>
    <property type="molecule type" value="Genomic_DNA"/>
</dbReference>
<comment type="function">
    <text evidence="12">Catalyzes the condensation of para-aminobenzoate (pABA) with 6-hydroxymethyl-7,8-dihydropterin diphosphate (DHPt-PP) to form 7,8-dihydropteroate (H2Pte), the immediate precursor of folate derivatives.</text>
</comment>
<comment type="catalytic activity">
    <reaction evidence="1">
        <text>(7,8-dihydropterin-6-yl)methyl diphosphate + 4-aminobenzoate = 7,8-dihydropteroate + diphosphate</text>
        <dbReference type="Rhea" id="RHEA:19949"/>
        <dbReference type="ChEBI" id="CHEBI:17836"/>
        <dbReference type="ChEBI" id="CHEBI:17839"/>
        <dbReference type="ChEBI" id="CHEBI:33019"/>
        <dbReference type="ChEBI" id="CHEBI:72950"/>
        <dbReference type="EC" id="2.5.1.15"/>
    </reaction>
</comment>
<evidence type="ECO:0000256" key="11">
    <source>
        <dbReference type="ARBA" id="ARBA00030193"/>
    </source>
</evidence>
<dbReference type="GO" id="GO:0046656">
    <property type="term" value="P:folic acid biosynthetic process"/>
    <property type="evidence" value="ECO:0007669"/>
    <property type="project" value="UniProtKB-KW"/>
</dbReference>
<dbReference type="EC" id="2.5.1.15" evidence="5 12"/>
<evidence type="ECO:0000256" key="1">
    <source>
        <dbReference type="ARBA" id="ARBA00000012"/>
    </source>
</evidence>
<sequence>MTLIMGIVNVTPDSFSDGGRWFDADAAIGHAVELVADGAHIIDIGGESTRPGAEPLTSDEELQRVLPVVTELAARGIRVSIDTMHAATAATCVEAGAEFVNDVSGGLADPDMYSAVAATPATYIAMHWRGLLGRTDSTPDDERARYDDVVDEVRAGLERRMTQAVAAGIPLERIVLDPGLGFSKQRAHNWQLLARMDELRSLGRPLLIGHSRKRFLGDLAGDRDVATSVVSALSAVSGAWAVRVHDVASTRAALEVADAWTSGREAHPGHGAALEPRLEADGEPASAGEQRERLT</sequence>
<dbReference type="Proteomes" id="UP001321506">
    <property type="component" value="Unassembled WGS sequence"/>
</dbReference>
<evidence type="ECO:0000256" key="2">
    <source>
        <dbReference type="ARBA" id="ARBA00001946"/>
    </source>
</evidence>
<evidence type="ECO:0000313" key="16">
    <source>
        <dbReference type="Proteomes" id="UP001321506"/>
    </source>
</evidence>
<accession>A0AAW6T5D4</accession>
<evidence type="ECO:0000256" key="4">
    <source>
        <dbReference type="ARBA" id="ARBA00009503"/>
    </source>
</evidence>
<proteinExistence type="inferred from homology"/>
<dbReference type="CDD" id="cd00739">
    <property type="entry name" value="DHPS"/>
    <property type="match status" value="1"/>
</dbReference>
<dbReference type="NCBIfam" id="TIGR01496">
    <property type="entry name" value="DHPS"/>
    <property type="match status" value="1"/>
</dbReference>
<keyword evidence="16" id="KW-1185">Reference proteome</keyword>
<comment type="caution">
    <text evidence="15">The sequence shown here is derived from an EMBL/GenBank/DDBJ whole genome shotgun (WGS) entry which is preliminary data.</text>
</comment>
<comment type="cofactor">
    <cofactor evidence="2 12">
        <name>Mg(2+)</name>
        <dbReference type="ChEBI" id="CHEBI:18420"/>
    </cofactor>
</comment>
<evidence type="ECO:0000256" key="12">
    <source>
        <dbReference type="RuleBase" id="RU361205"/>
    </source>
</evidence>
<comment type="pathway">
    <text evidence="3 12">Cofactor biosynthesis; tetrahydrofolate biosynthesis; 7,8-dihydrofolate from 2-amino-4-hydroxy-6-hydroxymethyl-7,8-dihydropteridine diphosphate and 4-aminobenzoate: step 1/2.</text>
</comment>
<evidence type="ECO:0000256" key="8">
    <source>
        <dbReference type="ARBA" id="ARBA00022723"/>
    </source>
</evidence>
<keyword evidence="9 12" id="KW-0460">Magnesium</keyword>
<dbReference type="PROSITE" id="PS00793">
    <property type="entry name" value="DHPS_2"/>
    <property type="match status" value="1"/>
</dbReference>
<dbReference type="RefSeq" id="WP_281488246.1">
    <property type="nucleotide sequence ID" value="NZ_JASATX010000002.1"/>
</dbReference>
<evidence type="ECO:0000256" key="9">
    <source>
        <dbReference type="ARBA" id="ARBA00022842"/>
    </source>
</evidence>
<evidence type="ECO:0000256" key="6">
    <source>
        <dbReference type="ARBA" id="ARBA00016919"/>
    </source>
</evidence>
<organism evidence="15 16">
    <name type="scientific">Ruicaihuangia caeni</name>
    <dbReference type="NCBI Taxonomy" id="3042517"/>
    <lineage>
        <taxon>Bacteria</taxon>
        <taxon>Bacillati</taxon>
        <taxon>Actinomycetota</taxon>
        <taxon>Actinomycetes</taxon>
        <taxon>Micrococcales</taxon>
        <taxon>Microbacteriaceae</taxon>
        <taxon>Ruicaihuangia</taxon>
    </lineage>
</organism>
<dbReference type="InterPro" id="IPR045031">
    <property type="entry name" value="DHP_synth-like"/>
</dbReference>
<keyword evidence="7 12" id="KW-0808">Transferase</keyword>
<feature type="domain" description="Pterin-binding" evidence="14">
    <location>
        <begin position="2"/>
        <end position="255"/>
    </location>
</feature>
<feature type="region of interest" description="Disordered" evidence="13">
    <location>
        <begin position="263"/>
        <end position="295"/>
    </location>
</feature>
<dbReference type="InterPro" id="IPR011005">
    <property type="entry name" value="Dihydropteroate_synth-like_sf"/>
</dbReference>
<keyword evidence="10 12" id="KW-0289">Folate biosynthesis</keyword>
<dbReference type="PANTHER" id="PTHR20941">
    <property type="entry name" value="FOLATE SYNTHESIS PROTEINS"/>
    <property type="match status" value="1"/>
</dbReference>
<protein>
    <recommendedName>
        <fullName evidence="6 12">Dihydropteroate synthase</fullName>
        <shortName evidence="12">DHPS</shortName>
        <ecNumber evidence="5 12">2.5.1.15</ecNumber>
    </recommendedName>
    <alternativeName>
        <fullName evidence="11 12">Dihydropteroate pyrophosphorylase</fullName>
    </alternativeName>
</protein>
<reference evidence="15 16" key="1">
    <citation type="submission" date="2023-04" db="EMBL/GenBank/DDBJ databases">
        <title>Klugiella caeni sp. nov. isolated from the sludge of biochemical tank.</title>
        <authorList>
            <person name="Geng K."/>
        </authorList>
    </citation>
    <scope>NUCLEOTIDE SEQUENCE [LARGE SCALE GENOMIC DNA]</scope>
    <source>
        <strain evidence="15 16">YN-L-19</strain>
    </source>
</reference>
<dbReference type="PANTHER" id="PTHR20941:SF1">
    <property type="entry name" value="FOLIC ACID SYNTHESIS PROTEIN FOL1"/>
    <property type="match status" value="1"/>
</dbReference>
<dbReference type="Pfam" id="PF00809">
    <property type="entry name" value="Pterin_bind"/>
    <property type="match status" value="1"/>
</dbReference>
<dbReference type="GO" id="GO:0046654">
    <property type="term" value="P:tetrahydrofolate biosynthetic process"/>
    <property type="evidence" value="ECO:0007669"/>
    <property type="project" value="TreeGrafter"/>
</dbReference>
<dbReference type="PROSITE" id="PS50972">
    <property type="entry name" value="PTERIN_BINDING"/>
    <property type="match status" value="1"/>
</dbReference>
<evidence type="ECO:0000256" key="10">
    <source>
        <dbReference type="ARBA" id="ARBA00022909"/>
    </source>
</evidence>
<dbReference type="InterPro" id="IPR006390">
    <property type="entry name" value="DHP_synth_dom"/>
</dbReference>
<dbReference type="GO" id="GO:0004156">
    <property type="term" value="F:dihydropteroate synthase activity"/>
    <property type="evidence" value="ECO:0007669"/>
    <property type="project" value="UniProtKB-EC"/>
</dbReference>
<comment type="similarity">
    <text evidence="4 12">Belongs to the DHPS family.</text>
</comment>
<evidence type="ECO:0000256" key="3">
    <source>
        <dbReference type="ARBA" id="ARBA00004763"/>
    </source>
</evidence>
<dbReference type="SUPFAM" id="SSF51717">
    <property type="entry name" value="Dihydropteroate synthetase-like"/>
    <property type="match status" value="1"/>
</dbReference>
<dbReference type="GO" id="GO:0046872">
    <property type="term" value="F:metal ion binding"/>
    <property type="evidence" value="ECO:0007669"/>
    <property type="project" value="UniProtKB-KW"/>
</dbReference>
<evidence type="ECO:0000313" key="15">
    <source>
        <dbReference type="EMBL" id="MDI2098454.1"/>
    </source>
</evidence>
<dbReference type="AlphaFoldDB" id="A0AAW6T5D4"/>
<dbReference type="FunFam" id="3.20.20.20:FF:000006">
    <property type="entry name" value="Dihydropteroate synthase"/>
    <property type="match status" value="1"/>
</dbReference>
<evidence type="ECO:0000259" key="14">
    <source>
        <dbReference type="PROSITE" id="PS50972"/>
    </source>
</evidence>